<evidence type="ECO:0000313" key="4">
    <source>
        <dbReference type="EMBL" id="OCG74277.1"/>
    </source>
</evidence>
<dbReference type="RefSeq" id="WP_067025679.1">
    <property type="nucleotide sequence ID" value="NZ_CP038256.1"/>
</dbReference>
<comment type="caution">
    <text evidence="4">The sequence shown here is derived from an EMBL/GenBank/DDBJ whole genome shotgun (WGS) entry which is preliminary data.</text>
</comment>
<accession>A0A1B9NCF4</accession>
<reference evidence="4 5" key="1">
    <citation type="submission" date="2016-05" db="EMBL/GenBank/DDBJ databases">
        <authorList>
            <person name="Lavstsen T."/>
            <person name="Jespersen J.S."/>
        </authorList>
    </citation>
    <scope>NUCLEOTIDE SEQUENCE [LARGE SCALE GENOMIC DNA]</scope>
    <source>
        <strain evidence="4 5">YLB-01</strain>
    </source>
</reference>
<dbReference type="SUPFAM" id="SSF55594">
    <property type="entry name" value="HPr-like"/>
    <property type="match status" value="1"/>
</dbReference>
<sequence length="91" mass="9328">MSTISRTVRIAASHGLHARPAKLFAQAAKDAGIPVTIAKGDGKPVNAASILGVIALGANTGDEVTLEVTGDDAEAVMDRLVTMLETDQDAE</sequence>
<dbReference type="OrthoDB" id="9809047at2"/>
<dbReference type="AlphaFoldDB" id="A0A1B9NCF4"/>
<keyword evidence="4" id="KW-0808">Transferase</keyword>
<organism evidence="4 5">
    <name type="scientific">Microbacterium sediminis</name>
    <dbReference type="NCBI Taxonomy" id="904291"/>
    <lineage>
        <taxon>Bacteria</taxon>
        <taxon>Bacillati</taxon>
        <taxon>Actinomycetota</taxon>
        <taxon>Actinomycetes</taxon>
        <taxon>Micrococcales</taxon>
        <taxon>Microbacteriaceae</taxon>
        <taxon>Microbacterium</taxon>
    </lineage>
</organism>
<dbReference type="Gene3D" id="3.30.1340.10">
    <property type="entry name" value="HPr-like"/>
    <property type="match status" value="1"/>
</dbReference>
<dbReference type="InterPro" id="IPR000032">
    <property type="entry name" value="HPr-like"/>
</dbReference>
<dbReference type="PANTHER" id="PTHR33705:SF2">
    <property type="entry name" value="PHOSPHOCARRIER PROTEIN NPR"/>
    <property type="match status" value="1"/>
</dbReference>
<evidence type="ECO:0000256" key="3">
    <source>
        <dbReference type="ARBA" id="ARBA00022683"/>
    </source>
</evidence>
<dbReference type="NCBIfam" id="TIGR01003">
    <property type="entry name" value="PTS_HPr_family"/>
    <property type="match status" value="1"/>
</dbReference>
<dbReference type="InterPro" id="IPR050399">
    <property type="entry name" value="HPr"/>
</dbReference>
<protein>
    <submittedName>
        <fullName evidence="4">Phosphotransferase</fullName>
    </submittedName>
</protein>
<evidence type="ECO:0000256" key="2">
    <source>
        <dbReference type="ARBA" id="ARBA00022490"/>
    </source>
</evidence>
<dbReference type="EMBL" id="LXMD01000022">
    <property type="protein sequence ID" value="OCG74277.1"/>
    <property type="molecule type" value="Genomic_DNA"/>
</dbReference>
<comment type="subcellular location">
    <subcellularLocation>
        <location evidence="1">Cytoplasm</location>
    </subcellularLocation>
</comment>
<dbReference type="PANTHER" id="PTHR33705">
    <property type="entry name" value="PHOSPHOCARRIER PROTEIN HPR"/>
    <property type="match status" value="1"/>
</dbReference>
<dbReference type="STRING" id="904291.A7J15_05390"/>
<dbReference type="Proteomes" id="UP000093355">
    <property type="component" value="Unassembled WGS sequence"/>
</dbReference>
<dbReference type="CDD" id="cd00367">
    <property type="entry name" value="PTS-HPr_like"/>
    <property type="match status" value="1"/>
</dbReference>
<proteinExistence type="predicted"/>
<dbReference type="Pfam" id="PF00381">
    <property type="entry name" value="PTS-HPr"/>
    <property type="match status" value="1"/>
</dbReference>
<keyword evidence="3" id="KW-0598">Phosphotransferase system</keyword>
<dbReference type="GO" id="GO:0005737">
    <property type="term" value="C:cytoplasm"/>
    <property type="evidence" value="ECO:0007669"/>
    <property type="project" value="UniProtKB-SubCell"/>
</dbReference>
<dbReference type="GO" id="GO:0009401">
    <property type="term" value="P:phosphoenolpyruvate-dependent sugar phosphotransferase system"/>
    <property type="evidence" value="ECO:0007669"/>
    <property type="project" value="UniProtKB-KW"/>
</dbReference>
<keyword evidence="2" id="KW-0963">Cytoplasm</keyword>
<evidence type="ECO:0000313" key="5">
    <source>
        <dbReference type="Proteomes" id="UP000093355"/>
    </source>
</evidence>
<dbReference type="GO" id="GO:0016740">
    <property type="term" value="F:transferase activity"/>
    <property type="evidence" value="ECO:0007669"/>
    <property type="project" value="UniProtKB-KW"/>
</dbReference>
<gene>
    <name evidence="4" type="ORF">A7J15_05390</name>
</gene>
<dbReference type="PRINTS" id="PR00107">
    <property type="entry name" value="PHOSPHOCPHPR"/>
</dbReference>
<keyword evidence="5" id="KW-1185">Reference proteome</keyword>
<name>A0A1B9NCF4_9MICO</name>
<evidence type="ECO:0000256" key="1">
    <source>
        <dbReference type="ARBA" id="ARBA00004496"/>
    </source>
</evidence>
<dbReference type="PROSITE" id="PS51350">
    <property type="entry name" value="PTS_HPR_DOM"/>
    <property type="match status" value="1"/>
</dbReference>
<dbReference type="InterPro" id="IPR035895">
    <property type="entry name" value="HPr-like_sf"/>
</dbReference>